<feature type="compositionally biased region" description="Pro residues" evidence="1">
    <location>
        <begin position="15"/>
        <end position="25"/>
    </location>
</feature>
<evidence type="ECO:0000313" key="3">
    <source>
        <dbReference type="Proteomes" id="UP000041625"/>
    </source>
</evidence>
<reference evidence="2 3" key="1">
    <citation type="submission" date="2014-06" db="EMBL/GenBank/DDBJ databases">
        <authorList>
            <person name="Le Roux F."/>
        </authorList>
    </citation>
    <scope>NUCLEOTIDE SEQUENCE [LARGE SCALE GENOMIC DNA]</scope>
    <source>
        <strain evidence="2 3">J2-31</strain>
    </source>
</reference>
<evidence type="ECO:0000256" key="1">
    <source>
        <dbReference type="SAM" id="MobiDB-lite"/>
    </source>
</evidence>
<proteinExistence type="predicted"/>
<keyword evidence="3" id="KW-1185">Reference proteome</keyword>
<dbReference type="AlphaFoldDB" id="A0AA86XN47"/>
<gene>
    <name evidence="2" type="ORF">VCR31J2_1320018</name>
</gene>
<protein>
    <submittedName>
        <fullName evidence="2">Uncharacterized protein</fullName>
    </submittedName>
</protein>
<dbReference type="Proteomes" id="UP000041625">
    <property type="component" value="Unassembled WGS sequence"/>
</dbReference>
<evidence type="ECO:0000313" key="2">
    <source>
        <dbReference type="EMBL" id="CDT82003.1"/>
    </source>
</evidence>
<accession>A0AA86XN47</accession>
<organism evidence="2 3">
    <name type="scientific">Vibrio coralliirubri</name>
    <dbReference type="NCBI Taxonomy" id="1516159"/>
    <lineage>
        <taxon>Bacteria</taxon>
        <taxon>Pseudomonadati</taxon>
        <taxon>Pseudomonadota</taxon>
        <taxon>Gammaproteobacteria</taxon>
        <taxon>Vibrionales</taxon>
        <taxon>Vibrionaceae</taxon>
        <taxon>Vibrio</taxon>
    </lineage>
</organism>
<sequence>MLVVLEVFPDSAGPEDPPVKPPPPVKEVNEPSMSEILPIYRQGRAKPSPQSQLRFF</sequence>
<feature type="region of interest" description="Disordered" evidence="1">
    <location>
        <begin position="8"/>
        <end position="30"/>
    </location>
</feature>
<comment type="caution">
    <text evidence="2">The sequence shown here is derived from an EMBL/GenBank/DDBJ whole genome shotgun (WGS) entry which is preliminary data.</text>
</comment>
<dbReference type="EMBL" id="CCKJ01000038">
    <property type="protein sequence ID" value="CDT82003.1"/>
    <property type="molecule type" value="Genomic_DNA"/>
</dbReference>
<name>A0AA86XN47_9VIBR</name>